<name>L8WWF5_THACA</name>
<evidence type="ECO:0000313" key="1">
    <source>
        <dbReference type="EMBL" id="ELU42416.1"/>
    </source>
</evidence>
<dbReference type="EMBL" id="AFRT01000840">
    <property type="protein sequence ID" value="ELU42416.1"/>
    <property type="molecule type" value="Genomic_DNA"/>
</dbReference>
<protein>
    <submittedName>
        <fullName evidence="1">Uncharacterized protein</fullName>
    </submittedName>
</protein>
<dbReference type="HOGENOM" id="CLU_2335096_0_0_1"/>
<proteinExistence type="predicted"/>
<comment type="caution">
    <text evidence="1">The sequence shown here is derived from an EMBL/GenBank/DDBJ whole genome shotgun (WGS) entry which is preliminary data.</text>
</comment>
<dbReference type="Proteomes" id="UP000011668">
    <property type="component" value="Unassembled WGS sequence"/>
</dbReference>
<dbReference type="AlphaFoldDB" id="L8WWF5"/>
<gene>
    <name evidence="1" type="ORF">AG1IA_03547</name>
</gene>
<keyword evidence="2" id="KW-1185">Reference proteome</keyword>
<accession>L8WWF5</accession>
<evidence type="ECO:0000313" key="2">
    <source>
        <dbReference type="Proteomes" id="UP000011668"/>
    </source>
</evidence>
<sequence length="98" mass="11260">MRYNAQGACDRNIFQFSKRPEHCQQGVACEELFNFGATHDSRGTFCKFEEPQCIYSYTSRGQWLFGGKFGDVTRSWGSRDFYFCVLDFGHGCGTLNLK</sequence>
<reference evidence="1 2" key="1">
    <citation type="journal article" date="2013" name="Nat. Commun.">
        <title>The evolution and pathogenic mechanisms of the rice sheath blight pathogen.</title>
        <authorList>
            <person name="Zheng A."/>
            <person name="Lin R."/>
            <person name="Xu L."/>
            <person name="Qin P."/>
            <person name="Tang C."/>
            <person name="Ai P."/>
            <person name="Zhang D."/>
            <person name="Liu Y."/>
            <person name="Sun Z."/>
            <person name="Feng H."/>
            <person name="Wang Y."/>
            <person name="Chen Y."/>
            <person name="Liang X."/>
            <person name="Fu R."/>
            <person name="Li Q."/>
            <person name="Zhang J."/>
            <person name="Yu X."/>
            <person name="Xie Z."/>
            <person name="Ding L."/>
            <person name="Guan P."/>
            <person name="Tang J."/>
            <person name="Liang Y."/>
            <person name="Wang S."/>
            <person name="Deng Q."/>
            <person name="Li S."/>
            <person name="Zhu J."/>
            <person name="Wang L."/>
            <person name="Liu H."/>
            <person name="Li P."/>
        </authorList>
    </citation>
    <scope>NUCLEOTIDE SEQUENCE [LARGE SCALE GENOMIC DNA]</scope>
    <source>
        <strain evidence="2">AG-1 IA</strain>
    </source>
</reference>
<organism evidence="1 2">
    <name type="scientific">Thanatephorus cucumeris (strain AG1-IA)</name>
    <name type="common">Rice sheath blight fungus</name>
    <name type="synonym">Rhizoctonia solani</name>
    <dbReference type="NCBI Taxonomy" id="983506"/>
    <lineage>
        <taxon>Eukaryota</taxon>
        <taxon>Fungi</taxon>
        <taxon>Dikarya</taxon>
        <taxon>Basidiomycota</taxon>
        <taxon>Agaricomycotina</taxon>
        <taxon>Agaricomycetes</taxon>
        <taxon>Cantharellales</taxon>
        <taxon>Ceratobasidiaceae</taxon>
        <taxon>Rhizoctonia</taxon>
        <taxon>Rhizoctonia solani AG-1</taxon>
    </lineage>
</organism>